<comment type="caution">
    <text evidence="1">The sequence shown here is derived from an EMBL/GenBank/DDBJ whole genome shotgun (WGS) entry which is preliminary data.</text>
</comment>
<dbReference type="AlphaFoldDB" id="A0A8T1X9N8"/>
<sequence>MQNSPYINITNPIYEWILPFFSSAIFHRVAEARKSANAIRRITSDQGVDLFRTSDIQEEAIRYFSNLFQFSPVNHTRASISSLRSLIDFIRCSN</sequence>
<name>A0A8T1X9N8_9BRAS</name>
<accession>A0A8T1X9N8</accession>
<evidence type="ECO:0000313" key="2">
    <source>
        <dbReference type="Proteomes" id="UP000694240"/>
    </source>
</evidence>
<keyword evidence="1" id="KW-0496">Mitochondrion</keyword>
<organism evidence="1 2">
    <name type="scientific">Arabidopsis thaliana x Arabidopsis arenosa</name>
    <dbReference type="NCBI Taxonomy" id="1240361"/>
    <lineage>
        <taxon>Eukaryota</taxon>
        <taxon>Viridiplantae</taxon>
        <taxon>Streptophyta</taxon>
        <taxon>Embryophyta</taxon>
        <taxon>Tracheophyta</taxon>
        <taxon>Spermatophyta</taxon>
        <taxon>Magnoliopsida</taxon>
        <taxon>eudicotyledons</taxon>
        <taxon>Gunneridae</taxon>
        <taxon>Pentapetalae</taxon>
        <taxon>rosids</taxon>
        <taxon>malvids</taxon>
        <taxon>Brassicales</taxon>
        <taxon>Brassicaceae</taxon>
        <taxon>Camelineae</taxon>
        <taxon>Arabidopsis</taxon>
    </lineage>
</organism>
<dbReference type="Proteomes" id="UP000694240">
    <property type="component" value="Unassembled WGS sequence"/>
</dbReference>
<reference evidence="1 2" key="1">
    <citation type="submission" date="2020-12" db="EMBL/GenBank/DDBJ databases">
        <title>Concerted genomic and epigenomic changes stabilize Arabidopsis allopolyploids.</title>
        <authorList>
            <person name="Chen Z."/>
        </authorList>
    </citation>
    <scope>NUCLEOTIDE SEQUENCE [LARGE SCALE GENOMIC DNA]</scope>
    <source>
        <strain evidence="1">Allo738</strain>
        <tissue evidence="1">Leaf</tissue>
    </source>
</reference>
<protein>
    <submittedName>
        <fullName evidence="1">Uncharacterized protein</fullName>
    </submittedName>
</protein>
<gene>
    <name evidence="1" type="ORF">ISN45_Un107g000190</name>
</gene>
<geneLocation type="mitochondrion" evidence="1"/>
<keyword evidence="2" id="KW-1185">Reference proteome</keyword>
<evidence type="ECO:0000313" key="1">
    <source>
        <dbReference type="EMBL" id="KAG7528945.1"/>
    </source>
</evidence>
<proteinExistence type="predicted"/>
<dbReference type="EMBL" id="JAEFBK010000107">
    <property type="protein sequence ID" value="KAG7528945.1"/>
    <property type="molecule type" value="Genomic_DNA"/>
</dbReference>